<keyword evidence="4" id="KW-0812">Transmembrane</keyword>
<dbReference type="Proteomes" id="UP001230065">
    <property type="component" value="Unassembled WGS sequence"/>
</dbReference>
<evidence type="ECO:0000256" key="3">
    <source>
        <dbReference type="PROSITE-ProRule" id="PRU00339"/>
    </source>
</evidence>
<keyword evidence="4" id="KW-0472">Membrane</keyword>
<dbReference type="PANTHER" id="PTHR45586:SF1">
    <property type="entry name" value="LIPOPOLYSACCHARIDE ASSEMBLY PROTEIN B"/>
    <property type="match status" value="1"/>
</dbReference>
<accession>A0AAW8L5Y2</accession>
<dbReference type="RefSeq" id="WP_178389400.1">
    <property type="nucleotide sequence ID" value="NZ_CAUVMB010000008.1"/>
</dbReference>
<feature type="transmembrane region" description="Helical" evidence="4">
    <location>
        <begin position="306"/>
        <end position="329"/>
    </location>
</feature>
<dbReference type="EMBL" id="JAMZMF010000006">
    <property type="protein sequence ID" value="MDR0177412.1"/>
    <property type="molecule type" value="Genomic_DNA"/>
</dbReference>
<comment type="caution">
    <text evidence="5">The sequence shown here is derived from an EMBL/GenBank/DDBJ whole genome shotgun (WGS) entry which is preliminary data.</text>
</comment>
<proteinExistence type="predicted"/>
<evidence type="ECO:0000313" key="6">
    <source>
        <dbReference type="Proteomes" id="UP001230065"/>
    </source>
</evidence>
<reference evidence="5" key="1">
    <citation type="submission" date="2022-06" db="EMBL/GenBank/DDBJ databases">
        <title>Draft Genome Sequences of Three Actinomyces oris Strains, Isolated from Healthy Human Feces.</title>
        <authorList>
            <person name="Ye Y."/>
            <person name="Liu C."/>
            <person name="Zhao J."/>
            <person name="Xu J."/>
            <person name="Huang H."/>
            <person name="Wang B."/>
            <person name="Wei J."/>
            <person name="Jing X."/>
        </authorList>
    </citation>
    <scope>NUCLEOTIDE SEQUENCE</scope>
    <source>
        <strain evidence="5">CNGBCC1803727</strain>
    </source>
</reference>
<dbReference type="InterPro" id="IPR051012">
    <property type="entry name" value="CellSynth/LPSAsmb/PSIAsmb"/>
</dbReference>
<protein>
    <submittedName>
        <fullName evidence="5">Tetratricopeptide repeat protein</fullName>
    </submittedName>
</protein>
<dbReference type="PANTHER" id="PTHR45586">
    <property type="entry name" value="TPR REPEAT-CONTAINING PROTEIN PA4667"/>
    <property type="match status" value="1"/>
</dbReference>
<dbReference type="Gene3D" id="1.25.40.10">
    <property type="entry name" value="Tetratricopeptide repeat domain"/>
    <property type="match status" value="1"/>
</dbReference>
<dbReference type="InterPro" id="IPR011990">
    <property type="entry name" value="TPR-like_helical_dom_sf"/>
</dbReference>
<evidence type="ECO:0000313" key="5">
    <source>
        <dbReference type="EMBL" id="MDR0177412.1"/>
    </source>
</evidence>
<evidence type="ECO:0000256" key="2">
    <source>
        <dbReference type="ARBA" id="ARBA00022803"/>
    </source>
</evidence>
<dbReference type="PROSITE" id="PS50005">
    <property type="entry name" value="TPR"/>
    <property type="match status" value="1"/>
</dbReference>
<keyword evidence="1" id="KW-0677">Repeat</keyword>
<feature type="repeat" description="TPR" evidence="3">
    <location>
        <begin position="83"/>
        <end position="116"/>
    </location>
</feature>
<organism evidence="5 6">
    <name type="scientific">Actinomyces oris</name>
    <dbReference type="NCBI Taxonomy" id="544580"/>
    <lineage>
        <taxon>Bacteria</taxon>
        <taxon>Bacillati</taxon>
        <taxon>Actinomycetota</taxon>
        <taxon>Actinomycetes</taxon>
        <taxon>Actinomycetales</taxon>
        <taxon>Actinomycetaceae</taxon>
        <taxon>Actinomyces</taxon>
    </lineage>
</organism>
<dbReference type="SUPFAM" id="SSF48452">
    <property type="entry name" value="TPR-like"/>
    <property type="match status" value="1"/>
</dbReference>
<sequence length="365" mass="40222">MAALPGGGSLEDAYERELTWAFQLTEAGQHERAIQILTRLLADYPGNAGLTYTVLAVAYSAAGRLEESEAAARRAIAAAPDYPEAYRFLAHALIYQGKEPEAERLLRTALEQSPEDYSLSSLMATALSRMGRTEEALLYAREALRVAPERAESHAALAAVQRTTDPEAARASLQEALRLDPLCEEALLLQFQMLDRRTRPHAAAKALAAYTAHTSQPAMARIAVNSFIIKFLSVTHLGMLWCVLLTTTLLALVRTSHLTSEILLLPLFLTAALTCWATLARIRAFRLYFAGRCWRLLRACIRHHRYLILWGAAVPVIWLILIVGVIRAIQGDDAVLSSTLGISIGHLVLGWGGSLLMPFIQRRNT</sequence>
<gene>
    <name evidence="5" type="ORF">RF687_05560</name>
</gene>
<evidence type="ECO:0000256" key="4">
    <source>
        <dbReference type="SAM" id="Phobius"/>
    </source>
</evidence>
<dbReference type="InterPro" id="IPR019734">
    <property type="entry name" value="TPR_rpt"/>
</dbReference>
<evidence type="ECO:0000256" key="1">
    <source>
        <dbReference type="ARBA" id="ARBA00022737"/>
    </source>
</evidence>
<dbReference type="AlphaFoldDB" id="A0AAW8L5Y2"/>
<feature type="transmembrane region" description="Helical" evidence="4">
    <location>
        <begin position="263"/>
        <end position="285"/>
    </location>
</feature>
<keyword evidence="2 3" id="KW-0802">TPR repeat</keyword>
<dbReference type="Pfam" id="PF14559">
    <property type="entry name" value="TPR_19"/>
    <property type="match status" value="2"/>
</dbReference>
<name>A0AAW8L5Y2_9ACTO</name>
<feature type="transmembrane region" description="Helical" evidence="4">
    <location>
        <begin position="227"/>
        <end position="251"/>
    </location>
</feature>
<dbReference type="SMART" id="SM00028">
    <property type="entry name" value="TPR"/>
    <property type="match status" value="4"/>
</dbReference>
<feature type="transmembrane region" description="Helical" evidence="4">
    <location>
        <begin position="335"/>
        <end position="360"/>
    </location>
</feature>
<keyword evidence="4" id="KW-1133">Transmembrane helix</keyword>